<proteinExistence type="predicted"/>
<dbReference type="Gene3D" id="1.10.4080.10">
    <property type="entry name" value="ADP-ribosylation/Crystallin J1"/>
    <property type="match status" value="1"/>
</dbReference>
<dbReference type="InterPro" id="IPR005502">
    <property type="entry name" value="Ribosyl_crysJ1"/>
</dbReference>
<dbReference type="GO" id="GO:0046872">
    <property type="term" value="F:metal ion binding"/>
    <property type="evidence" value="ECO:0007669"/>
    <property type="project" value="UniProtKB-KW"/>
</dbReference>
<reference evidence="2" key="2">
    <citation type="submission" date="2023-12" db="EMBL/GenBank/DDBJ databases">
        <authorList>
            <person name="Sun Q."/>
            <person name="Inoue M."/>
        </authorList>
    </citation>
    <scope>NUCLEOTIDE SEQUENCE</scope>
    <source>
        <strain evidence="2">JCM 12289</strain>
    </source>
</reference>
<dbReference type="Pfam" id="PF03747">
    <property type="entry name" value="ADP_ribosyl_GH"/>
    <property type="match status" value="1"/>
</dbReference>
<protein>
    <recommendedName>
        <fullName evidence="4">ADP-ribosylglycohydrolase</fullName>
    </recommendedName>
</protein>
<keyword evidence="1" id="KW-0460">Magnesium</keyword>
<organism evidence="2 3">
    <name type="scientific">Halococcus dombrowskii</name>
    <dbReference type="NCBI Taxonomy" id="179637"/>
    <lineage>
        <taxon>Archaea</taxon>
        <taxon>Methanobacteriati</taxon>
        <taxon>Methanobacteriota</taxon>
        <taxon>Stenosarchaea group</taxon>
        <taxon>Halobacteria</taxon>
        <taxon>Halobacteriales</taxon>
        <taxon>Halococcaceae</taxon>
        <taxon>Halococcus</taxon>
    </lineage>
</organism>
<name>A0AAV3SBM8_HALDO</name>
<dbReference type="SUPFAM" id="SSF101478">
    <property type="entry name" value="ADP-ribosylglycohydrolase"/>
    <property type="match status" value="1"/>
</dbReference>
<dbReference type="EMBL" id="BAAADN010000008">
    <property type="protein sequence ID" value="GAA0452477.1"/>
    <property type="molecule type" value="Genomic_DNA"/>
</dbReference>
<dbReference type="InterPro" id="IPR050792">
    <property type="entry name" value="ADP-ribosylglycohydrolase"/>
</dbReference>
<feature type="binding site" evidence="1">
    <location>
        <position position="63"/>
    </location>
    <ligand>
        <name>Mg(2+)</name>
        <dbReference type="ChEBI" id="CHEBI:18420"/>
        <label>1</label>
    </ligand>
</feature>
<sequence>MRIAPESLRDVLEPIPDGIEASELSNSGFVLHTLQTGLYHALTADDAETAIVNAVNEGGDTDTIGTVAGAVAGARFGSTSLPDQWLDRLSVASELQSLA</sequence>
<accession>A0AAV3SBM8</accession>
<comment type="caution">
    <text evidence="2">The sequence shown here is derived from an EMBL/GenBank/DDBJ whole genome shotgun (WGS) entry which is preliminary data.</text>
</comment>
<dbReference type="AlphaFoldDB" id="A0AAV3SBM8"/>
<feature type="binding site" evidence="1">
    <location>
        <position position="60"/>
    </location>
    <ligand>
        <name>Mg(2+)</name>
        <dbReference type="ChEBI" id="CHEBI:18420"/>
        <label>1</label>
    </ligand>
</feature>
<dbReference type="Proteomes" id="UP001500962">
    <property type="component" value="Unassembled WGS sequence"/>
</dbReference>
<evidence type="ECO:0008006" key="4">
    <source>
        <dbReference type="Google" id="ProtNLM"/>
    </source>
</evidence>
<dbReference type="PANTHER" id="PTHR16222:SF12">
    <property type="entry name" value="ADP-RIBOSYLGLYCOHYDROLASE-RELATED"/>
    <property type="match status" value="1"/>
</dbReference>
<dbReference type="PANTHER" id="PTHR16222">
    <property type="entry name" value="ADP-RIBOSYLGLYCOHYDROLASE"/>
    <property type="match status" value="1"/>
</dbReference>
<feature type="binding site" evidence="1">
    <location>
        <position position="62"/>
    </location>
    <ligand>
        <name>Mg(2+)</name>
        <dbReference type="ChEBI" id="CHEBI:18420"/>
        <label>1</label>
    </ligand>
</feature>
<dbReference type="InterPro" id="IPR036705">
    <property type="entry name" value="Ribosyl_crysJ1_sf"/>
</dbReference>
<comment type="cofactor">
    <cofactor evidence="1">
        <name>Mg(2+)</name>
        <dbReference type="ChEBI" id="CHEBI:18420"/>
    </cofactor>
    <text evidence="1">Binds 2 magnesium ions per subunit.</text>
</comment>
<keyword evidence="1" id="KW-0479">Metal-binding</keyword>
<evidence type="ECO:0000256" key="1">
    <source>
        <dbReference type="PIRSR" id="PIRSR605502-1"/>
    </source>
</evidence>
<gene>
    <name evidence="2" type="ORF">GCM10008985_05180</name>
</gene>
<reference evidence="2" key="1">
    <citation type="journal article" date="2014" name="Int. J. Syst. Evol. Microbiol.">
        <title>Complete genome sequence of Corynebacterium casei LMG S-19264T (=DSM 44701T), isolated from a smear-ripened cheese.</title>
        <authorList>
            <consortium name="US DOE Joint Genome Institute (JGI-PGF)"/>
            <person name="Walter F."/>
            <person name="Albersmeier A."/>
            <person name="Kalinowski J."/>
            <person name="Ruckert C."/>
        </authorList>
    </citation>
    <scope>NUCLEOTIDE SEQUENCE</scope>
    <source>
        <strain evidence="2">JCM 12289</strain>
    </source>
</reference>
<evidence type="ECO:0000313" key="3">
    <source>
        <dbReference type="Proteomes" id="UP001500962"/>
    </source>
</evidence>
<evidence type="ECO:0000313" key="2">
    <source>
        <dbReference type="EMBL" id="GAA0452477.1"/>
    </source>
</evidence>